<evidence type="ECO:0000313" key="4">
    <source>
        <dbReference type="Proteomes" id="UP000198406"/>
    </source>
</evidence>
<dbReference type="Pfam" id="PF04403">
    <property type="entry name" value="PqiA"/>
    <property type="match status" value="1"/>
</dbReference>
<evidence type="ECO:0000256" key="2">
    <source>
        <dbReference type="SAM" id="SignalP"/>
    </source>
</evidence>
<accession>A0A1Z5JCE4</accession>
<keyword evidence="1" id="KW-0812">Transmembrane</keyword>
<protein>
    <recommendedName>
        <fullName evidence="5">Polycystin cation channel PKD1/PKD2 domain-containing protein</fullName>
    </recommendedName>
</protein>
<comment type="caution">
    <text evidence="3">The sequence shown here is derived from an EMBL/GenBank/DDBJ whole genome shotgun (WGS) entry which is preliminary data.</text>
</comment>
<feature type="transmembrane region" description="Helical" evidence="1">
    <location>
        <begin position="1003"/>
        <end position="1026"/>
    </location>
</feature>
<dbReference type="EMBL" id="BDSP01000044">
    <property type="protein sequence ID" value="GAX11673.1"/>
    <property type="molecule type" value="Genomic_DNA"/>
</dbReference>
<sequence length="1465" mass="161212">MCCTRQTVVSLWLFVVALCSVPSQAEWRWSSSSSSSFSDESSSFMNVMQRYLEIGDFQSINEALSGVQLVVPDPEPITTSILFTLTVEVTNLVCEQINIGDLQSNYNATNTEMNFEIELYPFAMTCTGNYAYSYGAFVANSGTLTATISDSRIQLGLGFTSPDFATTPPNATQVAQCAANLQIEQMSFSGNLDNTIANLFREGVEDLVSNGAQTALCEDASTAFSFLDDMIIKLNDVIGNLTEPITEEQLDPLRNERNLDVPADRRTALIQLKEGGGTISKTVQSLLDEADQMLGEMVTDPNNPGTQDLAVNVWLRDYLLDSNGRFTFNLAELGISSTMFKTHNKIFAVDIELNSFRIKGLDTLKVFNPLDRIGNHTIQNELAWEKLSLEIELVADFQTSTLPDTLLLSTKPVQGRETVTLSMDLQDVQVSLAALLALLEEEVGNTEIGSLLRLNYILPCMANSVAELAISGLGVSLGSLSDPVFSGIGSPGVSRLVSSVIQATFAMYKPLMIKSIPGAFQGPIRRMINKNYIEKNLADPSCSNIVQGNEASPYLDFRDLLHTRSEAIELGTSGSTPYGSTIALAWKFIQNWLLTPAEGSSDIPLNTRFIAPFTEKQSGVPGSIAYENALIDQKFALLDADVHFRVFDVYAEDLDTIGEPLSLLDTVQGEAHMINNVATVGVNKPLRAGAKINFQMDGSGVSIDDQMSVEIEAESLSLVLDLILNVMTDAFVQFPLKDISNVNCLMALLQPPSLDSRGARLKDGPMPYVLRNLTTSFAQLNLNVTCTDCKSEAMLKVAEHFSSAEGTQSGTDLAEGILDLLTETVGADFLALQLDRQIANARFKCPHHPDYNPASAERDFDDFDAVNREESLEFIISLAIAALALMIGVAVFMIIIRIFARRQHKKWLETISDSQALSVWKHQQKEKEVRTKMNATSSALYNSQAIPLIARILIPLVIVGCIGLFLAGHLSIAASVSLIISLAEQEYRNDSFFEFSIATGTINLWKAGGYELAILIILFSGVWPYLKQTMSLILWFVPPSVVSVEKRGRTFLWLDFLAKWSMVDIFTLMVSLVAFRTTVQSPNGGILPDDLYNIEIMVIPKLGLFANFIAQIVSQVSSHYIIHYHVKAVDESRKRLRQPTARMDGEETGNESLISIANSREPVSLSTTAYRRPHRGDNKALVARLFVSPLLLLSGAVVVAFVVAGCVLPSFSAEVMGFFGIAVELGKGSDTEAVTDYSLFKMIEILFKQASYSGDVGDYIGLGALSALLIASVCIIPVLQTAILLYSWLASMNQARRKRLVFFNDILQAWQYTEVYALSVVVGSWQLGNISYYMVNIYCDQLNELKSLFSQLVYFGVIEPDDAQCFLVEAQAQTGFFFIAAGSILLALMNTFISKAANHYLRDNIEKPSLSGIEPKTQVDPDELKEEIDPIPILFTDEFRFCLRRTLGELQSAETGQSEMSYPDD</sequence>
<feature type="transmembrane region" description="Helical" evidence="1">
    <location>
        <begin position="1259"/>
        <end position="1289"/>
    </location>
</feature>
<name>A0A1Z5JCE4_FISSO</name>
<organism evidence="3 4">
    <name type="scientific">Fistulifera solaris</name>
    <name type="common">Oleaginous diatom</name>
    <dbReference type="NCBI Taxonomy" id="1519565"/>
    <lineage>
        <taxon>Eukaryota</taxon>
        <taxon>Sar</taxon>
        <taxon>Stramenopiles</taxon>
        <taxon>Ochrophyta</taxon>
        <taxon>Bacillariophyta</taxon>
        <taxon>Bacillariophyceae</taxon>
        <taxon>Bacillariophycidae</taxon>
        <taxon>Naviculales</taxon>
        <taxon>Naviculaceae</taxon>
        <taxon>Fistulifera</taxon>
    </lineage>
</organism>
<proteinExistence type="predicted"/>
<feature type="transmembrane region" description="Helical" evidence="1">
    <location>
        <begin position="874"/>
        <end position="896"/>
    </location>
</feature>
<keyword evidence="2" id="KW-0732">Signal</keyword>
<feature type="transmembrane region" description="Helical" evidence="1">
    <location>
        <begin position="1376"/>
        <end position="1393"/>
    </location>
</feature>
<evidence type="ECO:0000256" key="1">
    <source>
        <dbReference type="SAM" id="Phobius"/>
    </source>
</evidence>
<keyword evidence="1" id="KW-1133">Transmembrane helix</keyword>
<reference evidence="3 4" key="1">
    <citation type="journal article" date="2015" name="Plant Cell">
        <title>Oil accumulation by the oleaginous diatom Fistulifera solaris as revealed by the genome and transcriptome.</title>
        <authorList>
            <person name="Tanaka T."/>
            <person name="Maeda Y."/>
            <person name="Veluchamy A."/>
            <person name="Tanaka M."/>
            <person name="Abida H."/>
            <person name="Marechal E."/>
            <person name="Bowler C."/>
            <person name="Muto M."/>
            <person name="Sunaga Y."/>
            <person name="Tanaka M."/>
            <person name="Yoshino T."/>
            <person name="Taniguchi T."/>
            <person name="Fukuda Y."/>
            <person name="Nemoto M."/>
            <person name="Matsumoto M."/>
            <person name="Wong P.S."/>
            <person name="Aburatani S."/>
            <person name="Fujibuchi W."/>
        </authorList>
    </citation>
    <scope>NUCLEOTIDE SEQUENCE [LARGE SCALE GENOMIC DNA]</scope>
    <source>
        <strain evidence="3 4">JPCC DA0580</strain>
    </source>
</reference>
<evidence type="ECO:0008006" key="5">
    <source>
        <dbReference type="Google" id="ProtNLM"/>
    </source>
</evidence>
<feature type="chain" id="PRO_5013029381" description="Polycystin cation channel PKD1/PKD2 domain-containing protein" evidence="2">
    <location>
        <begin position="26"/>
        <end position="1465"/>
    </location>
</feature>
<dbReference type="PANTHER" id="PTHR34730:SF1">
    <property type="entry name" value="PARAQUAT-INDUCIBLE PROTEIN A"/>
    <property type="match status" value="1"/>
</dbReference>
<keyword evidence="4" id="KW-1185">Reference proteome</keyword>
<gene>
    <name evidence="3" type="ORF">FisN_7Lh041</name>
</gene>
<feature type="transmembrane region" description="Helical" evidence="1">
    <location>
        <begin position="1181"/>
        <end position="1211"/>
    </location>
</feature>
<feature type="signal peptide" evidence="2">
    <location>
        <begin position="1"/>
        <end position="25"/>
    </location>
</feature>
<feature type="transmembrane region" description="Helical" evidence="1">
    <location>
        <begin position="952"/>
        <end position="983"/>
    </location>
</feature>
<evidence type="ECO:0000313" key="3">
    <source>
        <dbReference type="EMBL" id="GAX11673.1"/>
    </source>
</evidence>
<dbReference type="Gene3D" id="3.15.10.10">
    <property type="entry name" value="Bactericidal permeability-increasing protein, domain 1"/>
    <property type="match status" value="1"/>
</dbReference>
<dbReference type="InterPro" id="IPR007498">
    <property type="entry name" value="PqiA-like"/>
</dbReference>
<dbReference type="PANTHER" id="PTHR34730">
    <property type="entry name" value="UNNAMED PRODUCT"/>
    <property type="match status" value="1"/>
</dbReference>
<dbReference type="Proteomes" id="UP000198406">
    <property type="component" value="Unassembled WGS sequence"/>
</dbReference>
<dbReference type="InParanoid" id="A0A1Z5JCE4"/>
<dbReference type="OrthoDB" id="47998at2759"/>
<keyword evidence="1" id="KW-0472">Membrane</keyword>
<feature type="transmembrane region" description="Helical" evidence="1">
    <location>
        <begin position="1315"/>
        <end position="1335"/>
    </location>
</feature>